<keyword evidence="4" id="KW-0804">Transcription</keyword>
<dbReference type="GO" id="GO:0003700">
    <property type="term" value="F:DNA-binding transcription factor activity"/>
    <property type="evidence" value="ECO:0007669"/>
    <property type="project" value="InterPro"/>
</dbReference>
<sequence length="82" mass="8835">MRGNYHPSGSGGGGDGGGGKRWKSDKAAPGPATTRDTFNTAEDAAMAYDRETFKLHSKNVRLNFSDRFLRKGCVVRLTTGDI</sequence>
<dbReference type="GO" id="GO:0003677">
    <property type="term" value="F:DNA binding"/>
    <property type="evidence" value="ECO:0007669"/>
    <property type="project" value="UniProtKB-KW"/>
</dbReference>
<reference evidence="7 8" key="1">
    <citation type="journal article" date="2005" name="PLoS Biol.">
        <title>The genomes of Oryza sativa: a history of duplications.</title>
        <authorList>
            <person name="Yu J."/>
            <person name="Wang J."/>
            <person name="Lin W."/>
            <person name="Li S."/>
            <person name="Li H."/>
            <person name="Zhou J."/>
            <person name="Ni P."/>
            <person name="Dong W."/>
            <person name="Hu S."/>
            <person name="Zeng C."/>
            <person name="Zhang J."/>
            <person name="Zhang Y."/>
            <person name="Li R."/>
            <person name="Xu Z."/>
            <person name="Li S."/>
            <person name="Li X."/>
            <person name="Zheng H."/>
            <person name="Cong L."/>
            <person name="Lin L."/>
            <person name="Yin J."/>
            <person name="Geng J."/>
            <person name="Li G."/>
            <person name="Shi J."/>
            <person name="Liu J."/>
            <person name="Lv H."/>
            <person name="Li J."/>
            <person name="Wang J."/>
            <person name="Deng Y."/>
            <person name="Ran L."/>
            <person name="Shi X."/>
            <person name="Wang X."/>
            <person name="Wu Q."/>
            <person name="Li C."/>
            <person name="Ren X."/>
            <person name="Wang J."/>
            <person name="Wang X."/>
            <person name="Li D."/>
            <person name="Liu D."/>
            <person name="Zhang X."/>
            <person name="Ji Z."/>
            <person name="Zhao W."/>
            <person name="Sun Y."/>
            <person name="Zhang Z."/>
            <person name="Bao J."/>
            <person name="Han Y."/>
            <person name="Dong L."/>
            <person name="Ji J."/>
            <person name="Chen P."/>
            <person name="Wu S."/>
            <person name="Liu J."/>
            <person name="Xiao Y."/>
            <person name="Bu D."/>
            <person name="Tan J."/>
            <person name="Yang L."/>
            <person name="Ye C."/>
            <person name="Zhang J."/>
            <person name="Xu J."/>
            <person name="Zhou Y."/>
            <person name="Yu Y."/>
            <person name="Zhang B."/>
            <person name="Zhuang S."/>
            <person name="Wei H."/>
            <person name="Liu B."/>
            <person name="Lei M."/>
            <person name="Yu H."/>
            <person name="Li Y."/>
            <person name="Xu H."/>
            <person name="Wei S."/>
            <person name="He X."/>
            <person name="Fang L."/>
            <person name="Zhang Z."/>
            <person name="Zhang Y."/>
            <person name="Huang X."/>
            <person name="Su Z."/>
            <person name="Tong W."/>
            <person name="Li J."/>
            <person name="Tong Z."/>
            <person name="Li S."/>
            <person name="Ye J."/>
            <person name="Wang L."/>
            <person name="Fang L."/>
            <person name="Lei T."/>
            <person name="Chen C."/>
            <person name="Chen H."/>
            <person name="Xu Z."/>
            <person name="Li H."/>
            <person name="Huang H."/>
            <person name="Zhang F."/>
            <person name="Xu H."/>
            <person name="Li N."/>
            <person name="Zhao C."/>
            <person name="Li S."/>
            <person name="Dong L."/>
            <person name="Huang Y."/>
            <person name="Li L."/>
            <person name="Xi Y."/>
            <person name="Qi Q."/>
            <person name="Li W."/>
            <person name="Zhang B."/>
            <person name="Hu W."/>
            <person name="Zhang Y."/>
            <person name="Tian X."/>
            <person name="Jiao Y."/>
            <person name="Liang X."/>
            <person name="Jin J."/>
            <person name="Gao L."/>
            <person name="Zheng W."/>
            <person name="Hao B."/>
            <person name="Liu S."/>
            <person name="Wang W."/>
            <person name="Yuan L."/>
            <person name="Cao M."/>
            <person name="McDermott J."/>
            <person name="Samudrala R."/>
            <person name="Wang J."/>
            <person name="Wong G.K."/>
            <person name="Yang H."/>
        </authorList>
    </citation>
    <scope>NUCLEOTIDE SEQUENCE [LARGE SCALE GENOMIC DNA]</scope>
    <source>
        <strain evidence="8">cv. 93-11</strain>
    </source>
</reference>
<proteinExistence type="predicted"/>
<evidence type="ECO:0000256" key="6">
    <source>
        <dbReference type="SAM" id="MobiDB-lite"/>
    </source>
</evidence>
<comment type="subcellular location">
    <subcellularLocation>
        <location evidence="1">Nucleus</location>
    </subcellularLocation>
</comment>
<evidence type="ECO:0000256" key="2">
    <source>
        <dbReference type="ARBA" id="ARBA00023015"/>
    </source>
</evidence>
<evidence type="ECO:0008006" key="9">
    <source>
        <dbReference type="Google" id="ProtNLM"/>
    </source>
</evidence>
<keyword evidence="2" id="KW-0805">Transcription regulation</keyword>
<organism evidence="7 8">
    <name type="scientific">Oryza sativa subsp. indica</name>
    <name type="common">Rice</name>
    <dbReference type="NCBI Taxonomy" id="39946"/>
    <lineage>
        <taxon>Eukaryota</taxon>
        <taxon>Viridiplantae</taxon>
        <taxon>Streptophyta</taxon>
        <taxon>Embryophyta</taxon>
        <taxon>Tracheophyta</taxon>
        <taxon>Spermatophyta</taxon>
        <taxon>Magnoliopsida</taxon>
        <taxon>Liliopsida</taxon>
        <taxon>Poales</taxon>
        <taxon>Poaceae</taxon>
        <taxon>BOP clade</taxon>
        <taxon>Oryzoideae</taxon>
        <taxon>Oryzeae</taxon>
        <taxon>Oryzinae</taxon>
        <taxon>Oryza</taxon>
        <taxon>Oryza sativa</taxon>
    </lineage>
</organism>
<dbReference type="SUPFAM" id="SSF54171">
    <property type="entry name" value="DNA-binding domain"/>
    <property type="match status" value="1"/>
</dbReference>
<evidence type="ECO:0000256" key="1">
    <source>
        <dbReference type="ARBA" id="ARBA00004123"/>
    </source>
</evidence>
<feature type="region of interest" description="Disordered" evidence="6">
    <location>
        <begin position="1"/>
        <end position="39"/>
    </location>
</feature>
<keyword evidence="3" id="KW-0238">DNA-binding</keyword>
<accession>B8B3L0</accession>
<dbReference type="InterPro" id="IPR036955">
    <property type="entry name" value="AP2/ERF_dom_sf"/>
</dbReference>
<dbReference type="EMBL" id="CM000131">
    <property type="protein sequence ID" value="EEC80800.1"/>
    <property type="molecule type" value="Genomic_DNA"/>
</dbReference>
<dbReference type="GO" id="GO:0005634">
    <property type="term" value="C:nucleus"/>
    <property type="evidence" value="ECO:0007669"/>
    <property type="project" value="UniProtKB-SubCell"/>
</dbReference>
<dbReference type="AlphaFoldDB" id="B8B3L0"/>
<name>B8B3L0_ORYSI</name>
<feature type="compositionally biased region" description="Gly residues" evidence="6">
    <location>
        <begin position="9"/>
        <end position="19"/>
    </location>
</feature>
<evidence type="ECO:0000256" key="3">
    <source>
        <dbReference type="ARBA" id="ARBA00023125"/>
    </source>
</evidence>
<evidence type="ECO:0000256" key="5">
    <source>
        <dbReference type="ARBA" id="ARBA00023242"/>
    </source>
</evidence>
<keyword evidence="8" id="KW-1185">Reference proteome</keyword>
<dbReference type="Proteomes" id="UP000007015">
    <property type="component" value="Chromosome 6"/>
</dbReference>
<evidence type="ECO:0000313" key="8">
    <source>
        <dbReference type="Proteomes" id="UP000007015"/>
    </source>
</evidence>
<dbReference type="Gramene" id="BGIOSGA021052-TA">
    <property type="protein sequence ID" value="BGIOSGA021052-PA"/>
    <property type="gene ID" value="BGIOSGA021052"/>
</dbReference>
<evidence type="ECO:0000256" key="4">
    <source>
        <dbReference type="ARBA" id="ARBA00023163"/>
    </source>
</evidence>
<dbReference type="STRING" id="39946.B8B3L0"/>
<keyword evidence="5" id="KW-0539">Nucleus</keyword>
<evidence type="ECO:0000313" key="7">
    <source>
        <dbReference type="EMBL" id="EEC80800.1"/>
    </source>
</evidence>
<protein>
    <recommendedName>
        <fullName evidence="9">AP2/ERF domain-containing protein</fullName>
    </recommendedName>
</protein>
<dbReference type="HOGENOM" id="CLU_2562445_0_0_1"/>
<gene>
    <name evidence="7" type="ORF">OsI_23341</name>
</gene>
<dbReference type="Gene3D" id="3.30.730.10">
    <property type="entry name" value="AP2/ERF domain"/>
    <property type="match status" value="1"/>
</dbReference>
<dbReference type="InterPro" id="IPR016177">
    <property type="entry name" value="DNA-bd_dom_sf"/>
</dbReference>